<dbReference type="InterPro" id="IPR039420">
    <property type="entry name" value="WalR-like"/>
</dbReference>
<evidence type="ECO:0000256" key="6">
    <source>
        <dbReference type="PROSITE-ProRule" id="PRU00169"/>
    </source>
</evidence>
<dbReference type="PROSITE" id="PS50110">
    <property type="entry name" value="RESPONSE_REGULATORY"/>
    <property type="match status" value="1"/>
</dbReference>
<dbReference type="Gene3D" id="6.10.250.690">
    <property type="match status" value="1"/>
</dbReference>
<evidence type="ECO:0000256" key="1">
    <source>
        <dbReference type="ARBA" id="ARBA00022553"/>
    </source>
</evidence>
<dbReference type="InterPro" id="IPR001789">
    <property type="entry name" value="Sig_transdc_resp-reg_receiver"/>
</dbReference>
<dbReference type="EMBL" id="JACJVO010000035">
    <property type="protein sequence ID" value="MBB6734665.1"/>
    <property type="molecule type" value="Genomic_DNA"/>
</dbReference>
<dbReference type="CDD" id="cd00383">
    <property type="entry name" value="trans_reg_C"/>
    <property type="match status" value="1"/>
</dbReference>
<dbReference type="SMART" id="SM00448">
    <property type="entry name" value="REC"/>
    <property type="match status" value="1"/>
</dbReference>
<reference evidence="10 11" key="1">
    <citation type="submission" date="2020-08" db="EMBL/GenBank/DDBJ databases">
        <title>Cohnella phylogeny.</title>
        <authorList>
            <person name="Dunlap C."/>
        </authorList>
    </citation>
    <scope>NUCLEOTIDE SEQUENCE [LARGE SCALE GENOMIC DNA]</scope>
    <source>
        <strain evidence="10 11">CBP 2801</strain>
    </source>
</reference>
<feature type="DNA-binding region" description="OmpR/PhoB-type" evidence="7">
    <location>
        <begin position="122"/>
        <end position="217"/>
    </location>
</feature>
<gene>
    <name evidence="10" type="ORF">H7C18_27430</name>
</gene>
<evidence type="ECO:0000256" key="7">
    <source>
        <dbReference type="PROSITE-ProRule" id="PRU01091"/>
    </source>
</evidence>
<evidence type="ECO:0000313" key="11">
    <source>
        <dbReference type="Proteomes" id="UP000564644"/>
    </source>
</evidence>
<dbReference type="InterPro" id="IPR016032">
    <property type="entry name" value="Sig_transdc_resp-reg_C-effctor"/>
</dbReference>
<keyword evidence="1 6" id="KW-0597">Phosphoprotein</keyword>
<dbReference type="Gene3D" id="1.10.10.10">
    <property type="entry name" value="Winged helix-like DNA-binding domain superfamily/Winged helix DNA-binding domain"/>
    <property type="match status" value="1"/>
</dbReference>
<name>A0A7X0VYF7_9BACL</name>
<feature type="modified residue" description="4-aspartylphosphate" evidence="6">
    <location>
        <position position="52"/>
    </location>
</feature>
<dbReference type="AlphaFoldDB" id="A0A7X0VYF7"/>
<dbReference type="SMART" id="SM00862">
    <property type="entry name" value="Trans_reg_C"/>
    <property type="match status" value="1"/>
</dbReference>
<accession>A0A7X0VYF7</accession>
<protein>
    <submittedName>
        <fullName evidence="10">Response regulator transcription factor</fullName>
    </submittedName>
</protein>
<keyword evidence="4 7" id="KW-0238">DNA-binding</keyword>
<dbReference type="GO" id="GO:0006355">
    <property type="term" value="P:regulation of DNA-templated transcription"/>
    <property type="evidence" value="ECO:0007669"/>
    <property type="project" value="InterPro"/>
</dbReference>
<dbReference type="Pfam" id="PF00072">
    <property type="entry name" value="Response_reg"/>
    <property type="match status" value="1"/>
</dbReference>
<evidence type="ECO:0000256" key="4">
    <source>
        <dbReference type="ARBA" id="ARBA00023125"/>
    </source>
</evidence>
<keyword evidence="5" id="KW-0804">Transcription</keyword>
<dbReference type="GO" id="GO:0005829">
    <property type="term" value="C:cytosol"/>
    <property type="evidence" value="ECO:0007669"/>
    <property type="project" value="TreeGrafter"/>
</dbReference>
<dbReference type="Gene3D" id="3.40.50.2300">
    <property type="match status" value="1"/>
</dbReference>
<dbReference type="InterPro" id="IPR036388">
    <property type="entry name" value="WH-like_DNA-bd_sf"/>
</dbReference>
<evidence type="ECO:0000259" key="8">
    <source>
        <dbReference type="PROSITE" id="PS50110"/>
    </source>
</evidence>
<dbReference type="InterPro" id="IPR011006">
    <property type="entry name" value="CheY-like_superfamily"/>
</dbReference>
<dbReference type="GO" id="GO:0000976">
    <property type="term" value="F:transcription cis-regulatory region binding"/>
    <property type="evidence" value="ECO:0007669"/>
    <property type="project" value="TreeGrafter"/>
</dbReference>
<feature type="domain" description="OmpR/PhoB-type" evidence="9">
    <location>
        <begin position="122"/>
        <end position="217"/>
    </location>
</feature>
<comment type="caution">
    <text evidence="10">The sequence shown here is derived from an EMBL/GenBank/DDBJ whole genome shotgun (WGS) entry which is preliminary data.</text>
</comment>
<dbReference type="InterPro" id="IPR001867">
    <property type="entry name" value="OmpR/PhoB-type_DNA-bd"/>
</dbReference>
<evidence type="ECO:0000313" key="10">
    <source>
        <dbReference type="EMBL" id="MBB6734665.1"/>
    </source>
</evidence>
<evidence type="ECO:0000259" key="9">
    <source>
        <dbReference type="PROSITE" id="PS51755"/>
    </source>
</evidence>
<dbReference type="PROSITE" id="PS51755">
    <property type="entry name" value="OMPR_PHOB"/>
    <property type="match status" value="1"/>
</dbReference>
<evidence type="ECO:0000256" key="5">
    <source>
        <dbReference type="ARBA" id="ARBA00023163"/>
    </source>
</evidence>
<sequence>MQKMIIIEDDPAISDLIKLNLELAGYECRQAYSGKDAQSVLSGFTPDLILLDISLPDMEGYELMERFRRIEVPVIFLTARNALAEKVKGLKMGADDYIVKPFEAMELLARIEAVLRRYGRKSDRIACGGLEIHLEERTVKRDGAVIELTMKEYELLLLLLGNRNKALSREKILELVWGYEYGGETRTVDIHIQKIRRKLGWEDLIKTVYKFGYRLEVLP</sequence>
<dbReference type="RefSeq" id="WP_185132326.1">
    <property type="nucleotide sequence ID" value="NZ_JACJVO010000035.1"/>
</dbReference>
<evidence type="ECO:0000256" key="2">
    <source>
        <dbReference type="ARBA" id="ARBA00023012"/>
    </source>
</evidence>
<dbReference type="SUPFAM" id="SSF46894">
    <property type="entry name" value="C-terminal effector domain of the bipartite response regulators"/>
    <property type="match status" value="1"/>
</dbReference>
<organism evidence="10 11">
    <name type="scientific">Cohnella zeiphila</name>
    <dbReference type="NCBI Taxonomy" id="2761120"/>
    <lineage>
        <taxon>Bacteria</taxon>
        <taxon>Bacillati</taxon>
        <taxon>Bacillota</taxon>
        <taxon>Bacilli</taxon>
        <taxon>Bacillales</taxon>
        <taxon>Paenibacillaceae</taxon>
        <taxon>Cohnella</taxon>
    </lineage>
</organism>
<keyword evidence="11" id="KW-1185">Reference proteome</keyword>
<dbReference type="Proteomes" id="UP000564644">
    <property type="component" value="Unassembled WGS sequence"/>
</dbReference>
<feature type="domain" description="Response regulatory" evidence="8">
    <location>
        <begin position="3"/>
        <end position="115"/>
    </location>
</feature>
<proteinExistence type="predicted"/>
<keyword evidence="3" id="KW-0805">Transcription regulation</keyword>
<dbReference type="PANTHER" id="PTHR48111">
    <property type="entry name" value="REGULATOR OF RPOS"/>
    <property type="match status" value="1"/>
</dbReference>
<dbReference type="GO" id="GO:0000156">
    <property type="term" value="F:phosphorelay response regulator activity"/>
    <property type="evidence" value="ECO:0007669"/>
    <property type="project" value="TreeGrafter"/>
</dbReference>
<dbReference type="SUPFAM" id="SSF52172">
    <property type="entry name" value="CheY-like"/>
    <property type="match status" value="1"/>
</dbReference>
<dbReference type="Pfam" id="PF00486">
    <property type="entry name" value="Trans_reg_C"/>
    <property type="match status" value="1"/>
</dbReference>
<dbReference type="PANTHER" id="PTHR48111:SF21">
    <property type="entry name" value="DNA-BINDING DUAL MASTER TRANSCRIPTIONAL REGULATOR RPAA"/>
    <property type="match status" value="1"/>
</dbReference>
<evidence type="ECO:0000256" key="3">
    <source>
        <dbReference type="ARBA" id="ARBA00023015"/>
    </source>
</evidence>
<keyword evidence="2" id="KW-0902">Two-component regulatory system</keyword>
<dbReference type="GO" id="GO:0032993">
    <property type="term" value="C:protein-DNA complex"/>
    <property type="evidence" value="ECO:0007669"/>
    <property type="project" value="TreeGrafter"/>
</dbReference>